<protein>
    <submittedName>
        <fullName evidence="2">Uncharacterized protein</fullName>
    </submittedName>
</protein>
<keyword evidence="1" id="KW-0732">Signal</keyword>
<feature type="chain" id="PRO_5044246268" evidence="1">
    <location>
        <begin position="18"/>
        <end position="304"/>
    </location>
</feature>
<name>A0AB37E7Q6_9CAUL</name>
<organism evidence="2 3">
    <name type="scientific">Brevundimonas mediterranea</name>
    <dbReference type="NCBI Taxonomy" id="74329"/>
    <lineage>
        <taxon>Bacteria</taxon>
        <taxon>Pseudomonadati</taxon>
        <taxon>Pseudomonadota</taxon>
        <taxon>Alphaproteobacteria</taxon>
        <taxon>Caulobacterales</taxon>
        <taxon>Caulobacteraceae</taxon>
        <taxon>Brevundimonas</taxon>
    </lineage>
</organism>
<evidence type="ECO:0000313" key="3">
    <source>
        <dbReference type="Proteomes" id="UP000501325"/>
    </source>
</evidence>
<proteinExistence type="predicted"/>
<dbReference type="AlphaFoldDB" id="A0AB37E7Q6"/>
<dbReference type="KEGG" id="bmed:GYM46_09555"/>
<gene>
    <name evidence="2" type="ORF">GYM46_09555</name>
</gene>
<evidence type="ECO:0000256" key="1">
    <source>
        <dbReference type="SAM" id="SignalP"/>
    </source>
</evidence>
<evidence type="ECO:0000313" key="2">
    <source>
        <dbReference type="EMBL" id="QIH73172.1"/>
    </source>
</evidence>
<dbReference type="EMBL" id="CP048751">
    <property type="protein sequence ID" value="QIH73172.1"/>
    <property type="molecule type" value="Genomic_DNA"/>
</dbReference>
<sequence>MNGMGSVVWFKALVAMAALVTPGAQTDAPIAVDRTPLAAAVDYCVAVAEADMTDAPPIVEGPRDFQRLDGRYGAQRWATGAPDSSGGIMVEPNDGSCSVYAFKASEADVAALFEAREGYEPYNQAGTAYLRLFDGGGVLAYSRPVGGDGGVVLSVASRKNEPKQVSDMSGESAPIEALATGLAFCLAAGEAELLDLPPVDGPAHFAEEAGQYGQKSWAAGTPRALRSVDISMNEAQCFILAHGFASDQVAAWMAEKTDYAVIEDRHHARQVRDGWVQIVWGKLKDDATLILVTTRKGEDRPDVL</sequence>
<reference evidence="2 3" key="1">
    <citation type="submission" date="2020-01" db="EMBL/GenBank/DDBJ databases">
        <authorList>
            <person name="Wang S."/>
        </authorList>
    </citation>
    <scope>NUCLEOTIDE SEQUENCE [LARGE SCALE GENOMIC DNA]</scope>
    <source>
        <strain evidence="2 3">D151-2-6</strain>
    </source>
</reference>
<feature type="signal peptide" evidence="1">
    <location>
        <begin position="1"/>
        <end position="17"/>
    </location>
</feature>
<dbReference type="Proteomes" id="UP000501325">
    <property type="component" value="Chromosome"/>
</dbReference>
<accession>A0AB37E7Q6</accession>